<gene>
    <name evidence="1" type="ORF">ILYODFUR_025424</name>
</gene>
<organism evidence="1 2">
    <name type="scientific">Ilyodon furcidens</name>
    <name type="common">goldbreast splitfin</name>
    <dbReference type="NCBI Taxonomy" id="33524"/>
    <lineage>
        <taxon>Eukaryota</taxon>
        <taxon>Metazoa</taxon>
        <taxon>Chordata</taxon>
        <taxon>Craniata</taxon>
        <taxon>Vertebrata</taxon>
        <taxon>Euteleostomi</taxon>
        <taxon>Actinopterygii</taxon>
        <taxon>Neopterygii</taxon>
        <taxon>Teleostei</taxon>
        <taxon>Neoteleostei</taxon>
        <taxon>Acanthomorphata</taxon>
        <taxon>Ovalentaria</taxon>
        <taxon>Atherinomorphae</taxon>
        <taxon>Cyprinodontiformes</taxon>
        <taxon>Goodeidae</taxon>
        <taxon>Ilyodon</taxon>
    </lineage>
</organism>
<evidence type="ECO:0000313" key="1">
    <source>
        <dbReference type="EMBL" id="MEQ2222362.1"/>
    </source>
</evidence>
<dbReference type="Proteomes" id="UP001482620">
    <property type="component" value="Unassembled WGS sequence"/>
</dbReference>
<evidence type="ECO:0000313" key="2">
    <source>
        <dbReference type="Proteomes" id="UP001482620"/>
    </source>
</evidence>
<sequence length="110" mass="12442">MFICSISFHSPHQPIISVLWCRNSLVTSLEVQTLDPSDLQPLSLTQVCLCYKGLETMSNWSPTEWQKKADIDPSCHTACLGPIRTELKVADIHMSVSMTQNRPLSCYIFQ</sequence>
<dbReference type="EMBL" id="JAHRIQ010003109">
    <property type="protein sequence ID" value="MEQ2222362.1"/>
    <property type="molecule type" value="Genomic_DNA"/>
</dbReference>
<protein>
    <submittedName>
        <fullName evidence="1">Uncharacterized protein</fullName>
    </submittedName>
</protein>
<reference evidence="1 2" key="1">
    <citation type="submission" date="2021-06" db="EMBL/GenBank/DDBJ databases">
        <authorList>
            <person name="Palmer J.M."/>
        </authorList>
    </citation>
    <scope>NUCLEOTIDE SEQUENCE [LARGE SCALE GENOMIC DNA]</scope>
    <source>
        <strain evidence="2">if_2019</strain>
        <tissue evidence="1">Muscle</tissue>
    </source>
</reference>
<name>A0ABV0SP70_9TELE</name>
<keyword evidence="2" id="KW-1185">Reference proteome</keyword>
<accession>A0ABV0SP70</accession>
<proteinExistence type="predicted"/>
<comment type="caution">
    <text evidence="1">The sequence shown here is derived from an EMBL/GenBank/DDBJ whole genome shotgun (WGS) entry which is preliminary data.</text>
</comment>